<evidence type="ECO:0000313" key="2">
    <source>
        <dbReference type="Proteomes" id="UP001163324"/>
    </source>
</evidence>
<reference evidence="1" key="1">
    <citation type="submission" date="2022-10" db="EMBL/GenBank/DDBJ databases">
        <title>Complete Genome of Trichothecium roseum strain YXFP-22015, a Plant Pathogen Isolated from Citrus.</title>
        <authorList>
            <person name="Wang Y."/>
            <person name="Zhu L."/>
        </authorList>
    </citation>
    <scope>NUCLEOTIDE SEQUENCE</scope>
    <source>
        <strain evidence="1">YXFP-22015</strain>
    </source>
</reference>
<name>A0ACC0VFE5_9HYPO</name>
<sequence>MQPLETLIAWQSQIYHNKYVILFDFTNINYHDSITELSTILHKLETTGLYTEVRPGFDQTLLIFVQAPRDVLGSAVYKSRVKDWLYSLTSKHPGGAKGSIVDGHFEAENIQSVHHLVHWPKSLGGAEITPGIGECQHVTAIFPLHNKEANQSLLKHLSQRLFLDNNDLDQIRNLFGSKVAFYFAFTQTYTVFLAFPAISGILTWCFLSQYSLTYAILTCTWCTVVLEYWRVREVDLSIRWNVRNVSGVKPNRPQFFWEKAFTDASGQRQYHFPRWKYVSRQFLQIPFVLLSTIALGAIIIITFTFEVVISEAYRGPYRSLIEFLPTVLLALATPRISTSLESIAATITDFENHRTDDGYEMSLTQKTFTLSIITNYLPIFITAFVYVPLGGDIVPWLSKRIMYRLGSSGDGILGSPQSFTVDSSRLRDEVIALAVTGQVASFLEENIYPVVKRKAQHWYRGWKASRSPNITVTAYMKDDPEEMDFLNAAREQAMLEPYDVQYDIAEIVLQFGYLALFSPVWPLISVGFLFNNIIELRTDFFKIVHEHRRPAPIRSDGIGPWISALNFLTWAGSISTGAIVHLFGSGNIAGGAYWGLPITIFISEHVFMGLRAIVRFALHNIGAEHIRQERNERYAIRSQYLKEIDASSRHGDSLTVAERDRRKSIRASGQDAFFTRQIEEGASAIVAMGLIKACKASLNDTGKSHQE</sequence>
<comment type="caution">
    <text evidence="1">The sequence shown here is derived from an EMBL/GenBank/DDBJ whole genome shotgun (WGS) entry which is preliminary data.</text>
</comment>
<organism evidence="1 2">
    <name type="scientific">Trichothecium roseum</name>
    <dbReference type="NCBI Taxonomy" id="47278"/>
    <lineage>
        <taxon>Eukaryota</taxon>
        <taxon>Fungi</taxon>
        <taxon>Dikarya</taxon>
        <taxon>Ascomycota</taxon>
        <taxon>Pezizomycotina</taxon>
        <taxon>Sordariomycetes</taxon>
        <taxon>Hypocreomycetidae</taxon>
        <taxon>Hypocreales</taxon>
        <taxon>Hypocreales incertae sedis</taxon>
        <taxon>Trichothecium</taxon>
    </lineage>
</organism>
<keyword evidence="2" id="KW-1185">Reference proteome</keyword>
<dbReference type="Proteomes" id="UP001163324">
    <property type="component" value="Chromosome 1"/>
</dbReference>
<gene>
    <name evidence="1" type="ORF">N3K66_001017</name>
</gene>
<proteinExistence type="predicted"/>
<dbReference type="EMBL" id="CM047940">
    <property type="protein sequence ID" value="KAI9904488.1"/>
    <property type="molecule type" value="Genomic_DNA"/>
</dbReference>
<protein>
    <submittedName>
        <fullName evidence="1">Uncharacterized protein</fullName>
    </submittedName>
</protein>
<evidence type="ECO:0000313" key="1">
    <source>
        <dbReference type="EMBL" id="KAI9904488.1"/>
    </source>
</evidence>
<accession>A0ACC0VFE5</accession>